<dbReference type="EMBL" id="CP013236">
    <property type="protein sequence ID" value="AMP14824.1"/>
    <property type="molecule type" value="Genomic_DNA"/>
</dbReference>
<evidence type="ECO:0000313" key="4">
    <source>
        <dbReference type="Proteomes" id="UP000074914"/>
    </source>
</evidence>
<evidence type="ECO:0000313" key="1">
    <source>
        <dbReference type="EMBL" id="AMP05116.1"/>
    </source>
</evidence>
<evidence type="ECO:0000313" key="2">
    <source>
        <dbReference type="EMBL" id="AMP14824.1"/>
    </source>
</evidence>
<protein>
    <submittedName>
        <fullName evidence="1">Uncharacterized protein</fullName>
    </submittedName>
</protein>
<dbReference type="AlphaFoldDB" id="A0A127QXB2"/>
<organism evidence="1 3">
    <name type="scientific">Collimonas pratensis</name>
    <dbReference type="NCBI Taxonomy" id="279113"/>
    <lineage>
        <taxon>Bacteria</taxon>
        <taxon>Pseudomonadati</taxon>
        <taxon>Pseudomonadota</taxon>
        <taxon>Betaproteobacteria</taxon>
        <taxon>Burkholderiales</taxon>
        <taxon>Oxalobacteraceae</taxon>
        <taxon>Collimonas</taxon>
    </lineage>
</organism>
<keyword evidence="4" id="KW-1185">Reference proteome</keyword>
<evidence type="ECO:0000313" key="3">
    <source>
        <dbReference type="Proteomes" id="UP000074561"/>
    </source>
</evidence>
<dbReference type="Proteomes" id="UP000074561">
    <property type="component" value="Chromosome"/>
</dbReference>
<dbReference type="PATRIC" id="fig|279113.10.peg.2564"/>
<dbReference type="KEGG" id="cpra:CPter91_2770"/>
<proteinExistence type="predicted"/>
<sequence length="46" mass="4994">MSKGLHMQPGRQPMQAMEVMQHWQAALRSASSGALSGATFPFFTGK</sequence>
<gene>
    <name evidence="2" type="ORF">CPter291_2567</name>
    <name evidence="1" type="ORF">CPter91_2770</name>
</gene>
<name>A0A127QXB2_9BURK</name>
<dbReference type="EMBL" id="CP013234">
    <property type="protein sequence ID" value="AMP05116.1"/>
    <property type="molecule type" value="Genomic_DNA"/>
</dbReference>
<dbReference type="Proteomes" id="UP000074914">
    <property type="component" value="Chromosome"/>
</dbReference>
<accession>A0A127QXB2</accession>
<reference evidence="3 4" key="1">
    <citation type="submission" date="2015-11" db="EMBL/GenBank/DDBJ databases">
        <title>Exploring the genomic traits of fungus-feeding bacterial genus Collimonas.</title>
        <authorList>
            <person name="Song C."/>
            <person name="Schmidt R."/>
            <person name="de Jager V."/>
            <person name="Krzyzanowska D."/>
            <person name="Jongedijk E."/>
            <person name="Cankar K."/>
            <person name="Beekwilder J."/>
            <person name="van Veen A."/>
            <person name="de Boer W."/>
            <person name="van Veen J.A."/>
            <person name="Garbeva P."/>
        </authorList>
    </citation>
    <scope>NUCLEOTIDE SEQUENCE [LARGE SCALE GENOMIC DNA]</scope>
    <source>
        <strain evidence="2 4">Ter291</strain>
        <strain evidence="1 3">Ter91</strain>
    </source>
</reference>